<dbReference type="Pfam" id="PF14226">
    <property type="entry name" value="DIOX_N"/>
    <property type="match status" value="1"/>
</dbReference>
<evidence type="ECO:0008006" key="7">
    <source>
        <dbReference type="Google" id="ProtNLM"/>
    </source>
</evidence>
<name>A0A1R3HVA0_COCAP</name>
<comment type="caution">
    <text evidence="5">The sequence shown here is derived from an EMBL/GenBank/DDBJ whole genome shotgun (WGS) entry which is preliminary data.</text>
</comment>
<organism evidence="5 6">
    <name type="scientific">Corchorus capsularis</name>
    <name type="common">Jute</name>
    <dbReference type="NCBI Taxonomy" id="210143"/>
    <lineage>
        <taxon>Eukaryota</taxon>
        <taxon>Viridiplantae</taxon>
        <taxon>Streptophyta</taxon>
        <taxon>Embryophyta</taxon>
        <taxon>Tracheophyta</taxon>
        <taxon>Spermatophyta</taxon>
        <taxon>Magnoliopsida</taxon>
        <taxon>eudicotyledons</taxon>
        <taxon>Gunneridae</taxon>
        <taxon>Pentapetalae</taxon>
        <taxon>rosids</taxon>
        <taxon>malvids</taxon>
        <taxon>Malvales</taxon>
        <taxon>Malvaceae</taxon>
        <taxon>Grewioideae</taxon>
        <taxon>Apeibeae</taxon>
        <taxon>Corchorus</taxon>
    </lineage>
</organism>
<accession>A0A1R3HVA0</accession>
<dbReference type="Gramene" id="OMO74180">
    <property type="protein sequence ID" value="OMO74180"/>
    <property type="gene ID" value="CCACVL1_16916"/>
</dbReference>
<keyword evidence="1" id="KW-0479">Metal-binding</keyword>
<dbReference type="EMBL" id="AWWV01011133">
    <property type="protein sequence ID" value="OMO74180.1"/>
    <property type="molecule type" value="Genomic_DNA"/>
</dbReference>
<evidence type="ECO:0000256" key="1">
    <source>
        <dbReference type="ARBA" id="ARBA00022723"/>
    </source>
</evidence>
<gene>
    <name evidence="5" type="ORF">CCACVL1_16916</name>
</gene>
<dbReference type="GO" id="GO:0080030">
    <property type="term" value="F:methyl indole-3-acetate esterase activity"/>
    <property type="evidence" value="ECO:0007669"/>
    <property type="project" value="TreeGrafter"/>
</dbReference>
<evidence type="ECO:0000256" key="2">
    <source>
        <dbReference type="ARBA" id="ARBA00023004"/>
    </source>
</evidence>
<evidence type="ECO:0000259" key="4">
    <source>
        <dbReference type="Pfam" id="PF14226"/>
    </source>
</evidence>
<dbReference type="PANTHER" id="PTHR10992:SF1002">
    <property type="entry name" value="SALICYLIC ACID-BINDING PROTEIN 2-LIKE"/>
    <property type="match status" value="1"/>
</dbReference>
<dbReference type="SUPFAM" id="SSF53474">
    <property type="entry name" value="alpha/beta-Hydrolases"/>
    <property type="match status" value="1"/>
</dbReference>
<dbReference type="InterPro" id="IPR027443">
    <property type="entry name" value="IPNS-like_sf"/>
</dbReference>
<dbReference type="STRING" id="210143.A0A1R3HVA0"/>
<dbReference type="GO" id="GO:0009696">
    <property type="term" value="P:salicylic acid metabolic process"/>
    <property type="evidence" value="ECO:0007669"/>
    <property type="project" value="TreeGrafter"/>
</dbReference>
<sequence length="329" mass="37139">MGEVDPAFIQELEHRPKLSAIEAEGIPLIDLSVLNSADAEPDPNTLHSLVSEVGNACREWGFFQVINHGVSVEQRQKLEKASREFFAQQLEEKVKVRRDEVKVYGYYDGEHTKNVRDWKEVFDFLVQNPTIVPASKNPDDKEVIEWHNQWPHYPPELREACEEYSEELEKLAFKLMELIALSLGLPPNKFHVLGNSSEPYSKHFVLVHGSCHGSWSWYKLVPLLKSGGHNVTAIDLAGSGVDPQQVNTLRSISDYIKPLRDFMESLPDQQKVVLVGHSLGGLAISQAMERFPHKISVAVFVTALMPGPTLNISTLTERAYIVWIFGPTF</sequence>
<dbReference type="Pfam" id="PF00561">
    <property type="entry name" value="Abhydrolase_1"/>
    <property type="match status" value="1"/>
</dbReference>
<dbReference type="GO" id="GO:0046872">
    <property type="term" value="F:metal ion binding"/>
    <property type="evidence" value="ECO:0007669"/>
    <property type="project" value="UniProtKB-KW"/>
</dbReference>
<protein>
    <recommendedName>
        <fullName evidence="7">AB hydrolase-1 domain-containing protein</fullName>
    </recommendedName>
</protein>
<reference evidence="5 6" key="1">
    <citation type="submission" date="2013-09" db="EMBL/GenBank/DDBJ databases">
        <title>Corchorus capsularis genome sequencing.</title>
        <authorList>
            <person name="Alam M."/>
            <person name="Haque M.S."/>
            <person name="Islam M.S."/>
            <person name="Emdad E.M."/>
            <person name="Islam M.M."/>
            <person name="Ahmed B."/>
            <person name="Halim A."/>
            <person name="Hossen Q.M.M."/>
            <person name="Hossain M.Z."/>
            <person name="Ahmed R."/>
            <person name="Khan M.M."/>
            <person name="Islam R."/>
            <person name="Rashid M.M."/>
            <person name="Khan S.A."/>
            <person name="Rahman M.S."/>
            <person name="Alam M."/>
        </authorList>
    </citation>
    <scope>NUCLEOTIDE SEQUENCE [LARGE SCALE GENOMIC DNA]</scope>
    <source>
        <strain evidence="6">cv. CVL-1</strain>
        <tissue evidence="5">Whole seedling</tissue>
    </source>
</reference>
<dbReference type="GO" id="GO:0009694">
    <property type="term" value="P:jasmonic acid metabolic process"/>
    <property type="evidence" value="ECO:0007669"/>
    <property type="project" value="TreeGrafter"/>
</dbReference>
<keyword evidence="2" id="KW-0408">Iron</keyword>
<dbReference type="Gene3D" id="3.40.50.1820">
    <property type="entry name" value="alpha/beta hydrolase"/>
    <property type="match status" value="1"/>
</dbReference>
<dbReference type="PANTHER" id="PTHR10992">
    <property type="entry name" value="METHYLESTERASE FAMILY MEMBER"/>
    <property type="match status" value="1"/>
</dbReference>
<dbReference type="GO" id="GO:0080032">
    <property type="term" value="F:methyl jasmonate esterase activity"/>
    <property type="evidence" value="ECO:0007669"/>
    <property type="project" value="TreeGrafter"/>
</dbReference>
<dbReference type="InterPro" id="IPR045889">
    <property type="entry name" value="MES/HNL"/>
</dbReference>
<dbReference type="Proteomes" id="UP000188268">
    <property type="component" value="Unassembled WGS sequence"/>
</dbReference>
<dbReference type="InterPro" id="IPR029058">
    <property type="entry name" value="AB_hydrolase_fold"/>
</dbReference>
<dbReference type="InterPro" id="IPR026992">
    <property type="entry name" value="DIOX_N"/>
</dbReference>
<dbReference type="SUPFAM" id="SSF51197">
    <property type="entry name" value="Clavaminate synthase-like"/>
    <property type="match status" value="1"/>
</dbReference>
<dbReference type="InterPro" id="IPR000073">
    <property type="entry name" value="AB_hydrolase_1"/>
</dbReference>
<keyword evidence="6" id="KW-1185">Reference proteome</keyword>
<dbReference type="GO" id="GO:0080031">
    <property type="term" value="F:methyl salicylate esterase activity"/>
    <property type="evidence" value="ECO:0007669"/>
    <property type="project" value="TreeGrafter"/>
</dbReference>
<dbReference type="OrthoDB" id="408373at2759"/>
<dbReference type="AlphaFoldDB" id="A0A1R3HVA0"/>
<evidence type="ECO:0000313" key="5">
    <source>
        <dbReference type="EMBL" id="OMO74180.1"/>
    </source>
</evidence>
<proteinExistence type="predicted"/>
<feature type="domain" description="AB hydrolase-1" evidence="3">
    <location>
        <begin position="203"/>
        <end position="311"/>
    </location>
</feature>
<feature type="domain" description="Non-haem dioxygenase N-terminal" evidence="4">
    <location>
        <begin position="26"/>
        <end position="152"/>
    </location>
</feature>
<dbReference type="Gene3D" id="2.60.120.330">
    <property type="entry name" value="B-lactam Antibiotic, Isopenicillin N Synthase, Chain"/>
    <property type="match status" value="1"/>
</dbReference>
<evidence type="ECO:0000313" key="6">
    <source>
        <dbReference type="Proteomes" id="UP000188268"/>
    </source>
</evidence>
<evidence type="ECO:0000259" key="3">
    <source>
        <dbReference type="Pfam" id="PF00561"/>
    </source>
</evidence>